<feature type="domain" description="Protein kinase" evidence="1">
    <location>
        <begin position="1"/>
        <end position="95"/>
    </location>
</feature>
<proteinExistence type="predicted"/>
<dbReference type="Gene3D" id="3.30.200.20">
    <property type="entry name" value="Phosphorylase Kinase, domain 1"/>
    <property type="match status" value="1"/>
</dbReference>
<dbReference type="InterPro" id="IPR008271">
    <property type="entry name" value="Ser/Thr_kinase_AS"/>
</dbReference>
<reference evidence="2 3" key="1">
    <citation type="journal article" date="2017" name="Nat. Commun.">
        <title>Genome assembly with in vitro proximity ligation data and whole-genome triplication in lettuce.</title>
        <authorList>
            <person name="Reyes-Chin-Wo S."/>
            <person name="Wang Z."/>
            <person name="Yang X."/>
            <person name="Kozik A."/>
            <person name="Arikit S."/>
            <person name="Song C."/>
            <person name="Xia L."/>
            <person name="Froenicke L."/>
            <person name="Lavelle D.O."/>
            <person name="Truco M.J."/>
            <person name="Xia R."/>
            <person name="Zhu S."/>
            <person name="Xu C."/>
            <person name="Xu H."/>
            <person name="Xu X."/>
            <person name="Cox K."/>
            <person name="Korf I."/>
            <person name="Meyers B.C."/>
            <person name="Michelmore R.W."/>
        </authorList>
    </citation>
    <scope>NUCLEOTIDE SEQUENCE [LARGE SCALE GENOMIC DNA]</scope>
    <source>
        <strain evidence="3">cv. Salinas</strain>
        <tissue evidence="2">Seedlings</tissue>
    </source>
</reference>
<dbReference type="PANTHER" id="PTHR27006">
    <property type="entry name" value="PROMASTIGOTE SURFACE ANTIGEN PROTEIN PSA"/>
    <property type="match status" value="1"/>
</dbReference>
<gene>
    <name evidence="2" type="ORF">LSAT_V11C500250670</name>
</gene>
<dbReference type="Proteomes" id="UP000235145">
    <property type="component" value="Unassembled WGS sequence"/>
</dbReference>
<dbReference type="Pfam" id="PF00069">
    <property type="entry name" value="Pkinase"/>
    <property type="match status" value="1"/>
</dbReference>
<dbReference type="AlphaFoldDB" id="A0A9R1VCY9"/>
<dbReference type="PANTHER" id="PTHR27006:SF562">
    <property type="entry name" value="REPEAT TRANSMEMBRANE PROTEIN KINASE, PUTATIVE-RELATED"/>
    <property type="match status" value="1"/>
</dbReference>
<evidence type="ECO:0000313" key="3">
    <source>
        <dbReference type="Proteomes" id="UP000235145"/>
    </source>
</evidence>
<dbReference type="PROSITE" id="PS50011">
    <property type="entry name" value="PROTEIN_KINASE_DOM"/>
    <property type="match status" value="1"/>
</dbReference>
<sequence>MLSPKSSQGIKEFEHEIKVILNAKQKNVVSVRGYCVHGKELILVYEYMHNMSLVYHLHGLLNIHQDSNKHIIHRDLKPENILLDRNMNAKIYDFG</sequence>
<dbReference type="InterPro" id="IPR000719">
    <property type="entry name" value="Prot_kinase_dom"/>
</dbReference>
<dbReference type="PROSITE" id="PS00108">
    <property type="entry name" value="PROTEIN_KINASE_ST"/>
    <property type="match status" value="1"/>
</dbReference>
<dbReference type="Gene3D" id="1.10.510.10">
    <property type="entry name" value="Transferase(Phosphotransferase) domain 1"/>
    <property type="match status" value="1"/>
</dbReference>
<evidence type="ECO:0000259" key="1">
    <source>
        <dbReference type="PROSITE" id="PS50011"/>
    </source>
</evidence>
<evidence type="ECO:0000313" key="2">
    <source>
        <dbReference type="EMBL" id="KAJ0204091.1"/>
    </source>
</evidence>
<dbReference type="GO" id="GO:0005524">
    <property type="term" value="F:ATP binding"/>
    <property type="evidence" value="ECO:0007669"/>
    <property type="project" value="InterPro"/>
</dbReference>
<dbReference type="SUPFAM" id="SSF56112">
    <property type="entry name" value="Protein kinase-like (PK-like)"/>
    <property type="match status" value="1"/>
</dbReference>
<keyword evidence="3" id="KW-1185">Reference proteome</keyword>
<comment type="caution">
    <text evidence="2">The sequence shown here is derived from an EMBL/GenBank/DDBJ whole genome shotgun (WGS) entry which is preliminary data.</text>
</comment>
<name>A0A9R1VCY9_LACSA</name>
<dbReference type="InterPro" id="IPR011009">
    <property type="entry name" value="Kinase-like_dom_sf"/>
</dbReference>
<accession>A0A9R1VCY9</accession>
<organism evidence="2 3">
    <name type="scientific">Lactuca sativa</name>
    <name type="common">Garden lettuce</name>
    <dbReference type="NCBI Taxonomy" id="4236"/>
    <lineage>
        <taxon>Eukaryota</taxon>
        <taxon>Viridiplantae</taxon>
        <taxon>Streptophyta</taxon>
        <taxon>Embryophyta</taxon>
        <taxon>Tracheophyta</taxon>
        <taxon>Spermatophyta</taxon>
        <taxon>Magnoliopsida</taxon>
        <taxon>eudicotyledons</taxon>
        <taxon>Gunneridae</taxon>
        <taxon>Pentapetalae</taxon>
        <taxon>asterids</taxon>
        <taxon>campanulids</taxon>
        <taxon>Asterales</taxon>
        <taxon>Asteraceae</taxon>
        <taxon>Cichorioideae</taxon>
        <taxon>Cichorieae</taxon>
        <taxon>Lactucinae</taxon>
        <taxon>Lactuca</taxon>
    </lineage>
</organism>
<dbReference type="GO" id="GO:0004672">
    <property type="term" value="F:protein kinase activity"/>
    <property type="evidence" value="ECO:0007669"/>
    <property type="project" value="InterPro"/>
</dbReference>
<dbReference type="EMBL" id="NBSK02000005">
    <property type="protein sequence ID" value="KAJ0204091.1"/>
    <property type="molecule type" value="Genomic_DNA"/>
</dbReference>
<protein>
    <recommendedName>
        <fullName evidence="1">Protein kinase domain-containing protein</fullName>
    </recommendedName>
</protein>